<dbReference type="RefSeq" id="WP_184280782.1">
    <property type="nucleotide sequence ID" value="NZ_BMCO01000001.1"/>
</dbReference>
<feature type="transmembrane region" description="Helical" evidence="1">
    <location>
        <begin position="40"/>
        <end position="59"/>
    </location>
</feature>
<evidence type="ECO:0000313" key="3">
    <source>
        <dbReference type="EMBL" id="MBB6422228.1"/>
    </source>
</evidence>
<reference evidence="2 4" key="1">
    <citation type="submission" date="2020-07" db="EMBL/GenBank/DDBJ databases">
        <authorList>
            <person name="Criscuolo A."/>
        </authorList>
    </citation>
    <scope>NUCLEOTIDE SEQUENCE [LARGE SCALE GENOMIC DNA]</scope>
    <source>
        <strain evidence="2">CIP111751</strain>
    </source>
</reference>
<keyword evidence="1" id="KW-0812">Transmembrane</keyword>
<protein>
    <submittedName>
        <fullName evidence="2">Uncharacterized protein</fullName>
    </submittedName>
</protein>
<name>A0A6V7RNJ1_9STAP</name>
<evidence type="ECO:0000256" key="1">
    <source>
        <dbReference type="SAM" id="Phobius"/>
    </source>
</evidence>
<keyword evidence="5" id="KW-1185">Reference proteome</keyword>
<feature type="transmembrane region" description="Helical" evidence="1">
    <location>
        <begin position="12"/>
        <end position="28"/>
    </location>
</feature>
<organism evidence="2 4">
    <name type="scientific">Jeotgalicoccus coquinae</name>
    <dbReference type="NCBI Taxonomy" id="709509"/>
    <lineage>
        <taxon>Bacteria</taxon>
        <taxon>Bacillati</taxon>
        <taxon>Bacillota</taxon>
        <taxon>Bacilli</taxon>
        <taxon>Bacillales</taxon>
        <taxon>Staphylococcaceae</taxon>
        <taxon>Jeotgalicoccus</taxon>
    </lineage>
</organism>
<dbReference type="EMBL" id="CAJEWA010000006">
    <property type="protein sequence ID" value="CAD2079224.1"/>
    <property type="molecule type" value="Genomic_DNA"/>
</dbReference>
<keyword evidence="1" id="KW-0472">Membrane</keyword>
<evidence type="ECO:0000313" key="4">
    <source>
        <dbReference type="Proteomes" id="UP000534001"/>
    </source>
</evidence>
<evidence type="ECO:0000313" key="5">
    <source>
        <dbReference type="Proteomes" id="UP000545588"/>
    </source>
</evidence>
<reference evidence="3 5" key="2">
    <citation type="submission" date="2020-08" db="EMBL/GenBank/DDBJ databases">
        <title>Genomic Encyclopedia of Type Strains, Phase IV (KMG-IV): sequencing the most valuable type-strain genomes for metagenomic binning, comparative biology and taxonomic classification.</title>
        <authorList>
            <person name="Goeker M."/>
        </authorList>
    </citation>
    <scope>NUCLEOTIDE SEQUENCE [LARGE SCALE GENOMIC DNA]</scope>
    <source>
        <strain evidence="3 5">DSM 22419</strain>
    </source>
</reference>
<accession>A0A6V7RNJ1</accession>
<keyword evidence="1" id="KW-1133">Transmembrane helix</keyword>
<gene>
    <name evidence="3" type="ORF">HNR41_000154</name>
    <name evidence="2" type="ORF">JEOCOQ751_01431</name>
</gene>
<dbReference type="AlphaFoldDB" id="A0A6V7RNJ1"/>
<dbReference type="Proteomes" id="UP000534001">
    <property type="component" value="Unassembled WGS sequence"/>
</dbReference>
<evidence type="ECO:0000313" key="2">
    <source>
        <dbReference type="EMBL" id="CAD2079224.1"/>
    </source>
</evidence>
<proteinExistence type="predicted"/>
<comment type="caution">
    <text evidence="2">The sequence shown here is derived from an EMBL/GenBank/DDBJ whole genome shotgun (WGS) entry which is preliminary data.</text>
</comment>
<dbReference type="EMBL" id="JACHFF010000001">
    <property type="protein sequence ID" value="MBB6422228.1"/>
    <property type="molecule type" value="Genomic_DNA"/>
</dbReference>
<dbReference type="Proteomes" id="UP000545588">
    <property type="component" value="Unassembled WGS sequence"/>
</dbReference>
<sequence>MKKFHETLYKTPELIKLFIVFFLFFYFLSDILPMGESVPASIAGVICAGLGAGLLAALFQRPKDKKNVE</sequence>